<dbReference type="GeneID" id="68095833"/>
<keyword evidence="1" id="KW-0175">Coiled coil</keyword>
<sequence>MNSLDQHELEAEATKKRRSLNDSFSNKTSSRSKKIKREKFIPPLLSNKPSHQYKFDASRFESELDYLRFLMDQKDKELELLKRSVLTLTHNLSNIEEEEEEIETATEKWLAATQEILHALQNKTKLEMRQILEQLNIEHDDVQYDSENDSFS</sequence>
<comment type="caution">
    <text evidence="3">The sequence shown here is derived from an EMBL/GenBank/DDBJ whole genome shotgun (WGS) entry which is preliminary data.</text>
</comment>
<keyword evidence="4" id="KW-1185">Reference proteome</keyword>
<evidence type="ECO:0008006" key="5">
    <source>
        <dbReference type="Google" id="ProtNLM"/>
    </source>
</evidence>
<feature type="compositionally biased region" description="Basic and acidic residues" evidence="2">
    <location>
        <begin position="1"/>
        <end position="14"/>
    </location>
</feature>
<dbReference type="Proteomes" id="UP000816034">
    <property type="component" value="Unassembled WGS sequence"/>
</dbReference>
<dbReference type="RefSeq" id="XP_044549556.1">
    <property type="nucleotide sequence ID" value="XM_044692899.1"/>
</dbReference>
<accession>A0AA88GSQ4</accession>
<evidence type="ECO:0000313" key="3">
    <source>
        <dbReference type="EMBL" id="KAG2385563.1"/>
    </source>
</evidence>
<protein>
    <recommendedName>
        <fullName evidence="5">Swi5-dependent recombination DNA repair protein 1 homolog</fullName>
    </recommendedName>
</protein>
<evidence type="ECO:0000313" key="4">
    <source>
        <dbReference type="Proteomes" id="UP000816034"/>
    </source>
</evidence>
<reference evidence="3 4" key="1">
    <citation type="journal article" date="2018" name="BMC Genomics">
        <title>The genome of Naegleria lovaniensis, the basis for a comparative approach to unravel pathogenicity factors of the human pathogenic amoeba N. fowleri.</title>
        <authorList>
            <person name="Liechti N."/>
            <person name="Schurch N."/>
            <person name="Bruggmann R."/>
            <person name="Wittwer M."/>
        </authorList>
    </citation>
    <scope>NUCLEOTIDE SEQUENCE [LARGE SCALE GENOMIC DNA]</scope>
    <source>
        <strain evidence="3 4">ATCC 30569</strain>
    </source>
</reference>
<organism evidence="3 4">
    <name type="scientific">Naegleria lovaniensis</name>
    <name type="common">Amoeba</name>
    <dbReference type="NCBI Taxonomy" id="51637"/>
    <lineage>
        <taxon>Eukaryota</taxon>
        <taxon>Discoba</taxon>
        <taxon>Heterolobosea</taxon>
        <taxon>Tetramitia</taxon>
        <taxon>Eutetramitia</taxon>
        <taxon>Vahlkampfiidae</taxon>
        <taxon>Naegleria</taxon>
    </lineage>
</organism>
<dbReference type="AlphaFoldDB" id="A0AA88GSQ4"/>
<gene>
    <name evidence="3" type="ORF">C9374_003378</name>
</gene>
<feature type="region of interest" description="Disordered" evidence="2">
    <location>
        <begin position="1"/>
        <end position="47"/>
    </location>
</feature>
<proteinExistence type="predicted"/>
<feature type="coiled-coil region" evidence="1">
    <location>
        <begin position="78"/>
        <end position="115"/>
    </location>
</feature>
<evidence type="ECO:0000256" key="1">
    <source>
        <dbReference type="SAM" id="Coils"/>
    </source>
</evidence>
<dbReference type="EMBL" id="PYSW02000018">
    <property type="protein sequence ID" value="KAG2385563.1"/>
    <property type="molecule type" value="Genomic_DNA"/>
</dbReference>
<name>A0AA88GSQ4_NAELO</name>
<evidence type="ECO:0000256" key="2">
    <source>
        <dbReference type="SAM" id="MobiDB-lite"/>
    </source>
</evidence>